<dbReference type="SMART" id="SM00460">
    <property type="entry name" value="TGc"/>
    <property type="match status" value="1"/>
</dbReference>
<proteinExistence type="predicted"/>
<evidence type="ECO:0000313" key="4">
    <source>
        <dbReference type="Proteomes" id="UP001316087"/>
    </source>
</evidence>
<keyword evidence="1" id="KW-1133">Transmembrane helix</keyword>
<organism evidence="3 4">
    <name type="scientific">Solibacillus palustris</name>
    <dbReference type="NCBI Taxonomy" id="2908203"/>
    <lineage>
        <taxon>Bacteria</taxon>
        <taxon>Bacillati</taxon>
        <taxon>Bacillota</taxon>
        <taxon>Bacilli</taxon>
        <taxon>Bacillales</taxon>
        <taxon>Caryophanaceae</taxon>
        <taxon>Solibacillus</taxon>
    </lineage>
</organism>
<accession>A0ABS9UAT3</accession>
<keyword evidence="4" id="KW-1185">Reference proteome</keyword>
<feature type="domain" description="Transglutaminase-like" evidence="2">
    <location>
        <begin position="332"/>
        <end position="387"/>
    </location>
</feature>
<dbReference type="InterPro" id="IPR052557">
    <property type="entry name" value="CAP/Cytokinesis_protein"/>
</dbReference>
<dbReference type="RefSeq" id="WP_241368471.1">
    <property type="nucleotide sequence ID" value="NZ_JAKZFC010000001.1"/>
</dbReference>
<name>A0ABS9UAT3_9BACL</name>
<dbReference type="Proteomes" id="UP001316087">
    <property type="component" value="Unassembled WGS sequence"/>
</dbReference>
<dbReference type="InterPro" id="IPR038765">
    <property type="entry name" value="Papain-like_cys_pep_sf"/>
</dbReference>
<dbReference type="Pfam" id="PF01841">
    <property type="entry name" value="Transglut_core"/>
    <property type="match status" value="1"/>
</dbReference>
<dbReference type="EMBL" id="JAKZFC010000001">
    <property type="protein sequence ID" value="MCH7321442.1"/>
    <property type="molecule type" value="Genomic_DNA"/>
</dbReference>
<protein>
    <recommendedName>
        <fullName evidence="2">Transglutaminase-like domain-containing protein</fullName>
    </recommendedName>
</protein>
<dbReference type="PANTHER" id="PTHR46333:SF2">
    <property type="entry name" value="CYTOKINESIS PROTEIN 3"/>
    <property type="match status" value="1"/>
</dbReference>
<dbReference type="Gene3D" id="3.10.620.30">
    <property type="match status" value="1"/>
</dbReference>
<dbReference type="InterPro" id="IPR002931">
    <property type="entry name" value="Transglutaminase-like"/>
</dbReference>
<evidence type="ECO:0000259" key="2">
    <source>
        <dbReference type="SMART" id="SM00460"/>
    </source>
</evidence>
<keyword evidence="1" id="KW-0472">Membrane</keyword>
<dbReference type="PANTHER" id="PTHR46333">
    <property type="entry name" value="CYTOKINESIS PROTEIN 3"/>
    <property type="match status" value="1"/>
</dbReference>
<feature type="transmembrane region" description="Helical" evidence="1">
    <location>
        <begin position="101"/>
        <end position="129"/>
    </location>
</feature>
<feature type="transmembrane region" description="Helical" evidence="1">
    <location>
        <begin position="6"/>
        <end position="27"/>
    </location>
</feature>
<evidence type="ECO:0000256" key="1">
    <source>
        <dbReference type="SAM" id="Phobius"/>
    </source>
</evidence>
<sequence length="430" mass="49385">MENIVIFSILFLVVLWLWLKLNRAYFLQRYIRKQLTRGIRNNKQEIRLAKGDKEQQFEVYKRVYNHAIVTSKKRHKRNQVKYECQVNNELNRMVNNPLTRLFSSLLLLVKGITALVTLFFTIVIGSIVVDEVKASDLTLPTINKETQIKLKNDASDVIDQLFTNFIDPNRGIATLAYDEVANSKIVPVYSESAYPEGVETVEQLAQATAYHMANFEQHFTIPYKGETADFGATIDEVYKWLEVNEPYYWGVFAESSSRYIDYGSVIEWQVDMSYDLTAEENAQVNGKIKQLTDSIPTTASEIEKIKFVNDYLVKHTKYTADSTANPHTPFSILMNGEGVCEGYALAALLMLEALDVEVKYVVGDAGAPHAWNLVKVEGEWYHLDTTWNDPLPDQGEKVHYNYFLLSDETMAQDHTWIRDDYPATATSNYW</sequence>
<evidence type="ECO:0000313" key="3">
    <source>
        <dbReference type="EMBL" id="MCH7321442.1"/>
    </source>
</evidence>
<gene>
    <name evidence="3" type="ORF">LZ480_06000</name>
</gene>
<reference evidence="3 4" key="1">
    <citation type="submission" date="2022-03" db="EMBL/GenBank/DDBJ databases">
        <authorList>
            <person name="Jo J.-H."/>
            <person name="Im W.-T."/>
        </authorList>
    </citation>
    <scope>NUCLEOTIDE SEQUENCE [LARGE SCALE GENOMIC DNA]</scope>
    <source>
        <strain evidence="3 4">MA9</strain>
    </source>
</reference>
<comment type="caution">
    <text evidence="3">The sequence shown here is derived from an EMBL/GenBank/DDBJ whole genome shotgun (WGS) entry which is preliminary data.</text>
</comment>
<dbReference type="SUPFAM" id="SSF54001">
    <property type="entry name" value="Cysteine proteinases"/>
    <property type="match status" value="1"/>
</dbReference>
<keyword evidence="1" id="KW-0812">Transmembrane</keyword>